<dbReference type="Proteomes" id="UP000007151">
    <property type="component" value="Unassembled WGS sequence"/>
</dbReference>
<comment type="caution">
    <text evidence="4">The sequence shown here is derived from an EMBL/GenBank/DDBJ whole genome shotgun (WGS) entry which is preliminary data.</text>
</comment>
<dbReference type="GO" id="GO:0007304">
    <property type="term" value="P:chorion-containing eggshell formation"/>
    <property type="evidence" value="ECO:0007669"/>
    <property type="project" value="InterPro"/>
</dbReference>
<gene>
    <name evidence="4" type="ORF">KGM_206758</name>
</gene>
<reference evidence="4 5" key="1">
    <citation type="journal article" date="2011" name="Cell">
        <title>The monarch butterfly genome yields insights into long-distance migration.</title>
        <authorList>
            <person name="Zhan S."/>
            <person name="Merlin C."/>
            <person name="Boore J.L."/>
            <person name="Reppert S.M."/>
        </authorList>
    </citation>
    <scope>NUCLEOTIDE SEQUENCE [LARGE SCALE GENOMIC DNA]</scope>
    <source>
        <strain evidence="4">F-2</strain>
    </source>
</reference>
<dbReference type="EMBL" id="AGBW02010710">
    <property type="protein sequence ID" value="OWR47997.1"/>
    <property type="molecule type" value="Genomic_DNA"/>
</dbReference>
<keyword evidence="2" id="KW-0677">Repeat</keyword>
<evidence type="ECO:0000256" key="3">
    <source>
        <dbReference type="RuleBase" id="RU004378"/>
    </source>
</evidence>
<dbReference type="AlphaFoldDB" id="A0A212F2P1"/>
<proteinExistence type="inferred from homology"/>
<dbReference type="GO" id="GO:0042600">
    <property type="term" value="C:egg chorion"/>
    <property type="evidence" value="ECO:0007669"/>
    <property type="project" value="InterPro"/>
</dbReference>
<name>A0A212F2P1_DANPL</name>
<dbReference type="Pfam" id="PF01723">
    <property type="entry name" value="Chorion_1"/>
    <property type="match status" value="1"/>
</dbReference>
<keyword evidence="5" id="KW-1185">Reference proteome</keyword>
<dbReference type="GO" id="GO:0005213">
    <property type="term" value="F:structural constituent of egg chorion"/>
    <property type="evidence" value="ECO:0007669"/>
    <property type="project" value="InterPro"/>
</dbReference>
<protein>
    <submittedName>
        <fullName evidence="4">Chorion protein</fullName>
    </submittedName>
</protein>
<evidence type="ECO:0000256" key="2">
    <source>
        <dbReference type="ARBA" id="ARBA00022737"/>
    </source>
</evidence>
<organism evidence="4 5">
    <name type="scientific">Danaus plexippus plexippus</name>
    <dbReference type="NCBI Taxonomy" id="278856"/>
    <lineage>
        <taxon>Eukaryota</taxon>
        <taxon>Metazoa</taxon>
        <taxon>Ecdysozoa</taxon>
        <taxon>Arthropoda</taxon>
        <taxon>Hexapoda</taxon>
        <taxon>Insecta</taxon>
        <taxon>Pterygota</taxon>
        <taxon>Neoptera</taxon>
        <taxon>Endopterygota</taxon>
        <taxon>Lepidoptera</taxon>
        <taxon>Glossata</taxon>
        <taxon>Ditrysia</taxon>
        <taxon>Papilionoidea</taxon>
        <taxon>Nymphalidae</taxon>
        <taxon>Danainae</taxon>
        <taxon>Danaini</taxon>
        <taxon>Danaina</taxon>
        <taxon>Danaus</taxon>
        <taxon>Danaus</taxon>
    </lineage>
</organism>
<comment type="similarity">
    <text evidence="1 3">Belongs to the chorion protein family.</text>
</comment>
<accession>A0A212F2P1</accession>
<sequence>MSTKTVVFVCLQSLFIQGLLAQCIGAYNGLAAGGWPASNAVAWENGMNWPGSALSWEAGVPYGAGPCAASSLGASYSAASLAAAPLAAEWGAGYSPAGLAASNGGGLAINSYSPIAPTGVSMNSENMYEGPLAVSGAVPFLGAVALEGNLPTGGAGAVAYGCGNGNVAMLSEDYAGAGFGAGLAGPAYGYNGLAGPLALEAGNLGPAYGYNGLAGSLALEAGNLGPAYGYNNYNSARLGGCGCGTLY</sequence>
<evidence type="ECO:0000313" key="4">
    <source>
        <dbReference type="EMBL" id="OWR47997.1"/>
    </source>
</evidence>
<dbReference type="eggNOG" id="ENOG502TC4H">
    <property type="taxonomic scope" value="Eukaryota"/>
</dbReference>
<evidence type="ECO:0000313" key="5">
    <source>
        <dbReference type="Proteomes" id="UP000007151"/>
    </source>
</evidence>
<dbReference type="KEGG" id="dpl:KGM_206758"/>
<dbReference type="InterPro" id="IPR002635">
    <property type="entry name" value="Chorion"/>
</dbReference>
<dbReference type="OrthoDB" id="6930117at2759"/>
<evidence type="ECO:0000256" key="1">
    <source>
        <dbReference type="ARBA" id="ARBA00005906"/>
    </source>
</evidence>